<dbReference type="Pfam" id="PF13424">
    <property type="entry name" value="TPR_12"/>
    <property type="match status" value="1"/>
</dbReference>
<feature type="repeat" description="TPR" evidence="1">
    <location>
        <begin position="779"/>
        <end position="812"/>
    </location>
</feature>
<dbReference type="Gene3D" id="3.40.50.300">
    <property type="entry name" value="P-loop containing nucleotide triphosphate hydrolases"/>
    <property type="match status" value="1"/>
</dbReference>
<reference evidence="3" key="1">
    <citation type="submission" date="2024-07" db="EMBL/GenBank/DDBJ databases">
        <authorList>
            <person name="Yu S.T."/>
        </authorList>
    </citation>
    <scope>NUCLEOTIDE SEQUENCE</scope>
    <source>
        <strain evidence="3">R28</strain>
    </source>
</reference>
<dbReference type="PROSITE" id="PS50005">
    <property type="entry name" value="TPR"/>
    <property type="match status" value="1"/>
</dbReference>
<dbReference type="Gene3D" id="1.25.40.10">
    <property type="entry name" value="Tetratricopeptide repeat domain"/>
    <property type="match status" value="1"/>
</dbReference>
<sequence>MSDAYAGWRTGFSRDFRLFARLLGEDPTLSVPYGIVSGALLWGARERPDLLEQVCGRGPLTTAAAALRDVAPLLLAASLSRSARTDEALRHQLDLLLEHFREDCLRLGLLGGIDVSGHVEGVNVIIGGAQYVAGDLILTQNRPPAWTRPAAPNPPPHFVGRERELARIREVLRAGGSVAVTGLQGMGGIGKTALALKAATEPEFGAVLWASLGPAPSAVTHLLAWARHADPDFDADDGPPEVLVDRVRSALTRLVAEHCPGPVLVVLDDVWEGESTQVARLLQRAAPAGAAHLITTRSQLVVAQLRSTRLEVRPLEPADAVRMLRNLLAGEPDLAEHHLRDLAEVVGFHPLALELAAGQVQLQERPATEIVDLIAELRGGIPAGSPFRRIRLELGESREDSLETVLSLSYARLRPEDQARFRALGVFAYGVDFDRALCRAVWDDDDPRPGLDRLRHRALLTVAPQEGWYQQHQLLRAYARALLVSSSEPEGVRERYTRFVLGVADGFTALPPHGWGDLDPYIPHVEEVGGFDLPDQDALDLALRTRVLLRTRRELAHPEWLERGLEVSRSRLDLGHTALLLAELGQERAFRSDAISATRLLREALEIAEQTGDTSGMARIQEELGALLMHSDPDSACRYTDLAIELYEDLGDPSGLARAVLLMADWQAFGHRPFAERERAAALLDQAEEALQRAGRPTTEVVLRRGRLHDTLGEREKAIALLGEAVTQFRDQARRDREGMALLLLASALANADRMSEARERLPEAISLLTATGPAAAVATAWRNLGEAHLYAGDHRAALDCFAEALPLVPGVSMRFLNEDATADGVAPARFGAQVEDVAKLAHVEQFRQRSDLQKESGPLQELPDDVLHHLITGTLAPPAGWSQALDAFADRLAAHGARFAEAVEFVRALAGTGPRPRTGRFVEFLPVIDHRRSFDKLLYPPEKAALFATNTLAVVLSAPDRHDEWATALRQARRDARLWGDVAEERYLDALLGVLAGRCASLPESNPYAPCLVGVLNKLSDHIRLPAEDLVERAVAARVAVPEAGAPLLDELGEVRLEAVRHGADDETAFADELIALVGGEPPAAPYSGPYRELLDAAAAAVADGRQIMVPLPATMADALVVLTVTAMTRSPKARDRAIRGLTDMARDARRGGRFDEADLHHALAALLDGRPVDTEIYYGRVVEMARDLARTQEPTPPADDLLPEAEVRRLVEATVGALTSAPETRAPLGAELSAYRRALGERGPGWETEAALADALIAELTPSGPTAQAALPQGHPYAAAVARVRSDRAAYARIRAAGGILTPGELRDLVEETGRQVKEVVDFTAETMSAAMENGPEAMADGMSALNLRVLEQARWQDHLRRLRREYRREARHLEVELCAALISIVDQQPFRIDDAGPYAGPVREMTERIGFRLSMPLDTELAALSLDEESHTRAFRDTLSGRGRFVSALPSLIGSVVAAATFLSTDAPRMERVLERTAADLRARDQLPLEDEADLLNALLTLVRGGSPQLPPGHTYGHVLARTV</sequence>
<protein>
    <submittedName>
        <fullName evidence="3">NB-ARC domain-containing protein</fullName>
    </submittedName>
</protein>
<accession>A0AB39PV08</accession>
<evidence type="ECO:0000256" key="1">
    <source>
        <dbReference type="PROSITE-ProRule" id="PRU00339"/>
    </source>
</evidence>
<dbReference type="SMART" id="SM00028">
    <property type="entry name" value="TPR"/>
    <property type="match status" value="2"/>
</dbReference>
<dbReference type="Pfam" id="PF00931">
    <property type="entry name" value="NB-ARC"/>
    <property type="match status" value="1"/>
</dbReference>
<dbReference type="EMBL" id="CP163439">
    <property type="protein sequence ID" value="XDQ33648.1"/>
    <property type="molecule type" value="Genomic_DNA"/>
</dbReference>
<feature type="domain" description="NB-ARC" evidence="2">
    <location>
        <begin position="162"/>
        <end position="326"/>
    </location>
</feature>
<gene>
    <name evidence="3" type="ORF">AB5J49_10130</name>
</gene>
<dbReference type="InterPro" id="IPR019734">
    <property type="entry name" value="TPR_rpt"/>
</dbReference>
<proteinExistence type="predicted"/>
<evidence type="ECO:0000259" key="2">
    <source>
        <dbReference type="Pfam" id="PF00931"/>
    </source>
</evidence>
<dbReference type="PANTHER" id="PTHR47691:SF3">
    <property type="entry name" value="HTH-TYPE TRANSCRIPTIONAL REGULATOR RV0890C-RELATED"/>
    <property type="match status" value="1"/>
</dbReference>
<dbReference type="RefSeq" id="WP_369168216.1">
    <property type="nucleotide sequence ID" value="NZ_CP163439.1"/>
</dbReference>
<dbReference type="InterPro" id="IPR027417">
    <property type="entry name" value="P-loop_NTPase"/>
</dbReference>
<dbReference type="InterPro" id="IPR011990">
    <property type="entry name" value="TPR-like_helical_dom_sf"/>
</dbReference>
<keyword evidence="1" id="KW-0802">TPR repeat</keyword>
<dbReference type="PANTHER" id="PTHR47691">
    <property type="entry name" value="REGULATOR-RELATED"/>
    <property type="match status" value="1"/>
</dbReference>
<dbReference type="InterPro" id="IPR002182">
    <property type="entry name" value="NB-ARC"/>
</dbReference>
<evidence type="ECO:0000313" key="3">
    <source>
        <dbReference type="EMBL" id="XDQ33648.1"/>
    </source>
</evidence>
<dbReference type="SUPFAM" id="SSF52540">
    <property type="entry name" value="P-loop containing nucleoside triphosphate hydrolases"/>
    <property type="match status" value="1"/>
</dbReference>
<dbReference type="SUPFAM" id="SSF48452">
    <property type="entry name" value="TPR-like"/>
    <property type="match status" value="2"/>
</dbReference>
<name>A0AB39PV08_9ACTN</name>
<dbReference type="GO" id="GO:0043531">
    <property type="term" value="F:ADP binding"/>
    <property type="evidence" value="ECO:0007669"/>
    <property type="project" value="InterPro"/>
</dbReference>
<organism evidence="3">
    <name type="scientific">Streptomyces sp. R28</name>
    <dbReference type="NCBI Taxonomy" id="3238628"/>
    <lineage>
        <taxon>Bacteria</taxon>
        <taxon>Bacillati</taxon>
        <taxon>Actinomycetota</taxon>
        <taxon>Actinomycetes</taxon>
        <taxon>Kitasatosporales</taxon>
        <taxon>Streptomycetaceae</taxon>
        <taxon>Streptomyces</taxon>
    </lineage>
</organism>
<dbReference type="PRINTS" id="PR00364">
    <property type="entry name" value="DISEASERSIST"/>
</dbReference>